<proteinExistence type="predicted"/>
<dbReference type="RefSeq" id="XP_004032268.1">
    <property type="nucleotide sequence ID" value="XM_004032220.1"/>
</dbReference>
<keyword evidence="1" id="KW-1133">Transmembrane helix</keyword>
<dbReference type="AlphaFoldDB" id="G0QVS5"/>
<keyword evidence="3" id="KW-1185">Reference proteome</keyword>
<feature type="transmembrane region" description="Helical" evidence="1">
    <location>
        <begin position="370"/>
        <end position="388"/>
    </location>
</feature>
<keyword evidence="1" id="KW-0812">Transmembrane</keyword>
<name>G0QVS5_ICHMU</name>
<dbReference type="OMA" id="VFWAWGA"/>
<dbReference type="Proteomes" id="UP000008983">
    <property type="component" value="Unassembled WGS sequence"/>
</dbReference>
<evidence type="ECO:0000313" key="2">
    <source>
        <dbReference type="EMBL" id="EGR30681.1"/>
    </source>
</evidence>
<evidence type="ECO:0000256" key="1">
    <source>
        <dbReference type="SAM" id="Phobius"/>
    </source>
</evidence>
<accession>G0QVS5</accession>
<dbReference type="EMBL" id="GL983957">
    <property type="protein sequence ID" value="EGR30681.1"/>
    <property type="molecule type" value="Genomic_DNA"/>
</dbReference>
<protein>
    <submittedName>
        <fullName evidence="2">Uncharacterized protein</fullName>
    </submittedName>
</protein>
<keyword evidence="1" id="KW-0472">Membrane</keyword>
<reference evidence="2 3" key="1">
    <citation type="submission" date="2011-07" db="EMBL/GenBank/DDBJ databases">
        <authorList>
            <person name="Coyne R."/>
            <person name="Brami D."/>
            <person name="Johnson J."/>
            <person name="Hostetler J."/>
            <person name="Hannick L."/>
            <person name="Clark T."/>
            <person name="Cassidy-Hanley D."/>
            <person name="Inman J."/>
        </authorList>
    </citation>
    <scope>NUCLEOTIDE SEQUENCE [LARGE SCALE GENOMIC DNA]</scope>
    <source>
        <strain evidence="2 3">G5</strain>
    </source>
</reference>
<dbReference type="GeneID" id="14906797"/>
<dbReference type="STRING" id="857967.G0QVS5"/>
<sequence>MVQKINADGTLNGSSININQQGQPMDITSLPNGGFAILAKNGDKCWIASYDNSGTQAWNIILHDNGSNPTVVRQQISFLNAQGQQAWGMEVMYRPYNELYYDGRFVYFGSLGDAYPQNVKIKLCEIYAARCYEFFDKTDLVNDNQMPSNGGGSVGGRFGGITKKIRVNQKWILYQRKEQNTHSDFLPKLTNHVNELSLQLIEPQFVDKNFSLNKINKVQLLTGDLGKRANVIKSVNYGKNILILFNLVDQAGDINTFNNDQTQDNDECYIMLVNSNDGSKILQETKIPDSISANDLMRVLQDGRVVYTQVNKDNSVDYFYTPIPPPNIYPDVIVQNDPIYGYGTTLLKGQAQPVVQTVDNDMTQKPSSSLIQIVHVGLFFLIGLLSFGF</sequence>
<dbReference type="eggNOG" id="ENOG502T0RG">
    <property type="taxonomic scope" value="Eukaryota"/>
</dbReference>
<dbReference type="InParanoid" id="G0QVS5"/>
<gene>
    <name evidence="2" type="ORF">IMG5_125920</name>
</gene>
<evidence type="ECO:0000313" key="3">
    <source>
        <dbReference type="Proteomes" id="UP000008983"/>
    </source>
</evidence>
<dbReference type="OrthoDB" id="322533at2759"/>
<organism evidence="2 3">
    <name type="scientific">Ichthyophthirius multifiliis</name>
    <name type="common">White spot disease agent</name>
    <name type="synonym">Ich</name>
    <dbReference type="NCBI Taxonomy" id="5932"/>
    <lineage>
        <taxon>Eukaryota</taxon>
        <taxon>Sar</taxon>
        <taxon>Alveolata</taxon>
        <taxon>Ciliophora</taxon>
        <taxon>Intramacronucleata</taxon>
        <taxon>Oligohymenophorea</taxon>
        <taxon>Hymenostomatida</taxon>
        <taxon>Ophryoglenina</taxon>
        <taxon>Ichthyophthirius</taxon>
    </lineage>
</organism>